<feature type="active site" description="Charge relay system" evidence="14">
    <location>
        <position position="258"/>
    </location>
</feature>
<feature type="binding site" evidence="15">
    <location>
        <position position="184"/>
    </location>
    <ligand>
        <name>substrate</name>
    </ligand>
</feature>
<keyword evidence="12" id="KW-0346">Stress response</keyword>
<comment type="caution">
    <text evidence="18">The sequence shown here is derived from an EMBL/GenBank/DDBJ whole genome shotgun (WGS) entry which is preliminary data.</text>
</comment>
<dbReference type="PRINTS" id="PR00834">
    <property type="entry name" value="PROTEASES2C"/>
</dbReference>
<comment type="catalytic activity">
    <reaction evidence="1">
        <text>Acts on substrates that are at least partially unfolded. The cleavage site P1 residue is normally between a pair of hydrophobic residues, such as Val-|-Val.</text>
        <dbReference type="EC" id="3.4.21.107"/>
    </reaction>
</comment>
<evidence type="ECO:0000256" key="4">
    <source>
        <dbReference type="ARBA" id="ARBA00013035"/>
    </source>
</evidence>
<feature type="active site" description="Charge relay system" evidence="14">
    <location>
        <position position="184"/>
    </location>
</feature>
<evidence type="ECO:0000256" key="5">
    <source>
        <dbReference type="ARBA" id="ARBA00013958"/>
    </source>
</evidence>
<keyword evidence="7" id="KW-0732">Signal</keyword>
<dbReference type="SUPFAM" id="SSF50156">
    <property type="entry name" value="PDZ domain-like"/>
    <property type="match status" value="2"/>
</dbReference>
<dbReference type="InterPro" id="IPR001940">
    <property type="entry name" value="Peptidase_S1C"/>
</dbReference>
<dbReference type="InterPro" id="IPR009003">
    <property type="entry name" value="Peptidase_S1_PA"/>
</dbReference>
<dbReference type="NCBIfam" id="TIGR02037">
    <property type="entry name" value="degP_htrA_DO"/>
    <property type="match status" value="1"/>
</dbReference>
<organism evidence="18 19">
    <name type="scientific">Microvirga subterranea</name>
    <dbReference type="NCBI Taxonomy" id="186651"/>
    <lineage>
        <taxon>Bacteria</taxon>
        <taxon>Pseudomonadati</taxon>
        <taxon>Pseudomonadota</taxon>
        <taxon>Alphaproteobacteria</taxon>
        <taxon>Hyphomicrobiales</taxon>
        <taxon>Methylobacteriaceae</taxon>
        <taxon>Microvirga</taxon>
    </lineage>
</organism>
<protein>
    <recommendedName>
        <fullName evidence="5">Probable periplasmic serine endoprotease DegP-like</fullName>
        <ecNumber evidence="4">3.4.21.107</ecNumber>
    </recommendedName>
    <alternativeName>
        <fullName evidence="13">Protease Do</fullName>
    </alternativeName>
</protein>
<dbReference type="Gene3D" id="2.40.10.120">
    <property type="match status" value="1"/>
</dbReference>
<evidence type="ECO:0000256" key="9">
    <source>
        <dbReference type="ARBA" id="ARBA00022764"/>
    </source>
</evidence>
<dbReference type="SUPFAM" id="SSF50494">
    <property type="entry name" value="Trypsin-like serine proteases"/>
    <property type="match status" value="1"/>
</dbReference>
<feature type="region of interest" description="Disordered" evidence="16">
    <location>
        <begin position="117"/>
        <end position="138"/>
    </location>
</feature>
<keyword evidence="19" id="KW-1185">Reference proteome</keyword>
<evidence type="ECO:0000313" key="19">
    <source>
        <dbReference type="Proteomes" id="UP000254925"/>
    </source>
</evidence>
<feature type="domain" description="PDZ" evidence="17">
    <location>
        <begin position="411"/>
        <end position="523"/>
    </location>
</feature>
<accession>A0A370HQC1</accession>
<name>A0A370HQC1_9HYPH</name>
<dbReference type="SMART" id="SM00228">
    <property type="entry name" value="PDZ"/>
    <property type="match status" value="2"/>
</dbReference>
<evidence type="ECO:0000313" key="18">
    <source>
        <dbReference type="EMBL" id="RDI60752.1"/>
    </source>
</evidence>
<keyword evidence="6 18" id="KW-0645">Protease</keyword>
<dbReference type="InterPro" id="IPR036034">
    <property type="entry name" value="PDZ_sf"/>
</dbReference>
<proteinExistence type="inferred from homology"/>
<reference evidence="18 19" key="1">
    <citation type="submission" date="2018-07" db="EMBL/GenBank/DDBJ databases">
        <title>Genomic Encyclopedia of Type Strains, Phase IV (KMG-IV): sequencing the most valuable type-strain genomes for metagenomic binning, comparative biology and taxonomic classification.</title>
        <authorList>
            <person name="Goeker M."/>
        </authorList>
    </citation>
    <scope>NUCLEOTIDE SEQUENCE [LARGE SCALE GENOMIC DNA]</scope>
    <source>
        <strain evidence="18 19">DSM 14364</strain>
    </source>
</reference>
<dbReference type="Pfam" id="PF13365">
    <property type="entry name" value="Trypsin_2"/>
    <property type="match status" value="1"/>
</dbReference>
<evidence type="ECO:0000256" key="1">
    <source>
        <dbReference type="ARBA" id="ARBA00001772"/>
    </source>
</evidence>
<evidence type="ECO:0000256" key="10">
    <source>
        <dbReference type="ARBA" id="ARBA00022801"/>
    </source>
</evidence>
<keyword evidence="10" id="KW-0378">Hydrolase</keyword>
<comment type="subcellular location">
    <subcellularLocation>
        <location evidence="2">Periplasm</location>
    </subcellularLocation>
</comment>
<dbReference type="GO" id="GO:0006508">
    <property type="term" value="P:proteolysis"/>
    <property type="evidence" value="ECO:0007669"/>
    <property type="project" value="UniProtKB-KW"/>
</dbReference>
<dbReference type="InterPro" id="IPR011782">
    <property type="entry name" value="Pept_S1C_Do"/>
</dbReference>
<feature type="binding site" evidence="15">
    <location>
        <begin position="256"/>
        <end position="258"/>
    </location>
    <ligand>
        <name>substrate</name>
    </ligand>
</feature>
<feature type="active site" description="Charge relay system" evidence="14">
    <location>
        <position position="154"/>
    </location>
</feature>
<dbReference type="Pfam" id="PF13180">
    <property type="entry name" value="PDZ_2"/>
    <property type="match status" value="1"/>
</dbReference>
<dbReference type="PANTHER" id="PTHR22939">
    <property type="entry name" value="SERINE PROTEASE FAMILY S1C HTRA-RELATED"/>
    <property type="match status" value="1"/>
</dbReference>
<dbReference type="FunFam" id="2.40.10.120:FF:000007">
    <property type="entry name" value="Periplasmic serine endoprotease DegP-like"/>
    <property type="match status" value="1"/>
</dbReference>
<evidence type="ECO:0000256" key="7">
    <source>
        <dbReference type="ARBA" id="ARBA00022729"/>
    </source>
</evidence>
<evidence type="ECO:0000256" key="2">
    <source>
        <dbReference type="ARBA" id="ARBA00004418"/>
    </source>
</evidence>
<feature type="compositionally biased region" description="Polar residues" evidence="16">
    <location>
        <begin position="411"/>
        <end position="425"/>
    </location>
</feature>
<dbReference type="PROSITE" id="PS50106">
    <property type="entry name" value="PDZ"/>
    <property type="match status" value="2"/>
</dbReference>
<dbReference type="Gene3D" id="2.30.42.10">
    <property type="match status" value="2"/>
</dbReference>
<evidence type="ECO:0000256" key="11">
    <source>
        <dbReference type="ARBA" id="ARBA00022825"/>
    </source>
</evidence>
<feature type="domain" description="PDZ" evidence="17">
    <location>
        <begin position="302"/>
        <end position="368"/>
    </location>
</feature>
<evidence type="ECO:0000256" key="3">
    <source>
        <dbReference type="ARBA" id="ARBA00010541"/>
    </source>
</evidence>
<dbReference type="Proteomes" id="UP000254925">
    <property type="component" value="Unassembled WGS sequence"/>
</dbReference>
<keyword evidence="8" id="KW-0677">Repeat</keyword>
<evidence type="ECO:0000256" key="8">
    <source>
        <dbReference type="ARBA" id="ARBA00022737"/>
    </source>
</evidence>
<dbReference type="InterPro" id="IPR001478">
    <property type="entry name" value="PDZ"/>
</dbReference>
<dbReference type="GO" id="GO:0042597">
    <property type="term" value="C:periplasmic space"/>
    <property type="evidence" value="ECO:0007669"/>
    <property type="project" value="UniProtKB-SubCell"/>
</dbReference>
<keyword evidence="11" id="KW-0720">Serine protease</keyword>
<comment type="similarity">
    <text evidence="3">Belongs to the peptidase S1C family.</text>
</comment>
<dbReference type="GO" id="GO:0004252">
    <property type="term" value="F:serine-type endopeptidase activity"/>
    <property type="evidence" value="ECO:0007669"/>
    <property type="project" value="InterPro"/>
</dbReference>
<gene>
    <name evidence="18" type="ORF">DES45_102139</name>
</gene>
<dbReference type="EC" id="3.4.21.107" evidence="4"/>
<evidence type="ECO:0000259" key="17">
    <source>
        <dbReference type="PROSITE" id="PS50106"/>
    </source>
</evidence>
<dbReference type="Pfam" id="PF00595">
    <property type="entry name" value="PDZ"/>
    <property type="match status" value="1"/>
</dbReference>
<dbReference type="AlphaFoldDB" id="A0A370HQC1"/>
<evidence type="ECO:0000256" key="6">
    <source>
        <dbReference type="ARBA" id="ARBA00022670"/>
    </source>
</evidence>
<dbReference type="EMBL" id="QQBB01000002">
    <property type="protein sequence ID" value="RDI60752.1"/>
    <property type="molecule type" value="Genomic_DNA"/>
</dbReference>
<dbReference type="CDD" id="cd10839">
    <property type="entry name" value="cpPDZ1_DegP-like"/>
    <property type="match status" value="1"/>
</dbReference>
<evidence type="ECO:0000256" key="14">
    <source>
        <dbReference type="PIRSR" id="PIRSR611782-1"/>
    </source>
</evidence>
<keyword evidence="9" id="KW-0574">Periplasm</keyword>
<evidence type="ECO:0000256" key="12">
    <source>
        <dbReference type="ARBA" id="ARBA00023016"/>
    </source>
</evidence>
<sequence>MTDRTNNLSMLMLSERGSSMTHALNAPAPTDTAQSQRPMRRLAASCFAVLMSLAVVAPLPAFARAAPESFADLAEEVTGAVVNISASTTVETRNRTLPQLPPGTPFEDLFEEFFNRRGQNGQNGDSTPSRPRRSNSLGSGFVIDPSGIVVTNNHVIGDANDISVIFSDGTRLKADIVGKDSKVDLAVLKVKSDKPLKAVKFGNSDAIRPGDWVLAIGNPFGLGGSVTAGIVSARGRNIESGPYDNYIQTDASINKGNSGGPLFNMNGEVIGINTAILSPTGGSVGIGFAVPAATAVPVIDQLREFGETRRGWLGVRIQNVDDATAEALGLGTARGALIAGIDDKGPAKPAGLEVGDVIVRFDGKEVKDSRDLPRIVSSTPVGKAVDVVVVRKGKEETKKVTLGRLEDSEKQASLQQPSTDTPTATRQALGLNLSGINDEMRRRYNLKDDAKGVVITRVDPNSAASDKRIQAGEVIVEVNQEPVSTPADVTKKLDDLKTQGRKSALLLVANAQGEVRFVALSIE</sequence>
<evidence type="ECO:0000256" key="16">
    <source>
        <dbReference type="SAM" id="MobiDB-lite"/>
    </source>
</evidence>
<evidence type="ECO:0000256" key="13">
    <source>
        <dbReference type="ARBA" id="ARBA00032850"/>
    </source>
</evidence>
<evidence type="ECO:0000256" key="15">
    <source>
        <dbReference type="PIRSR" id="PIRSR611782-2"/>
    </source>
</evidence>
<feature type="binding site" evidence="15">
    <location>
        <position position="154"/>
    </location>
    <ligand>
        <name>substrate</name>
    </ligand>
</feature>
<dbReference type="PANTHER" id="PTHR22939:SF130">
    <property type="entry name" value="PERIPLASMIC SERINE ENDOPROTEASE DEGP-LIKE-RELATED"/>
    <property type="match status" value="1"/>
</dbReference>
<feature type="region of interest" description="Disordered" evidence="16">
    <location>
        <begin position="404"/>
        <end position="425"/>
    </location>
</feature>